<comment type="caution">
    <text evidence="3">The sequence shown here is derived from an EMBL/GenBank/DDBJ whole genome shotgun (WGS) entry which is preliminary data.</text>
</comment>
<evidence type="ECO:0000313" key="4">
    <source>
        <dbReference type="Proteomes" id="UP001549920"/>
    </source>
</evidence>
<evidence type="ECO:0000313" key="3">
    <source>
        <dbReference type="EMBL" id="KAL0852659.1"/>
    </source>
</evidence>
<sequence length="868" mass="95273">MPRSKPLPPKRQVYWWSEDIAELRRACIAARRESARHRRRRRRDPALDGPLYAAWRSAQKALQIAIAQAKARARQELLETLNRDPWGRPYKTVRSKLRPWAPPVTDTLEPSLLSNIVSALFPSRAEHTPPPMRPHAVASIEPPEPVTEGELGAAVLRLRAKKVAPGPDGIPGKAWVMAMSALEERIRRLFDACLEQGRFPRMWKSGRLVLLRKEGRPPDWPSGYRPIGSVLGPLLWNIGYDWVLRGHQIGGVSVTCYADDTLVTARGVDFGEAGRRATAGVANIVRRIRQLGLKVALEKSEALCFHGPRRAPPPGSHLVVGGTRIEVGDTLKYLGLNLDGRWSFGAHFHKLAPKLLKTAGAQALIHHGVPAYLQEIVANYLAARTVECATPSGLLRREVSRGVPQGSVLGPLLWNIGYDWVLRGHQIGGVSVTCYADDTLVTARGVDFGEAGRRATAGVANIVRRIRQLGLKVALEKSEALCFHGPRRAPPPGSHLVVGGTRIEVGDTLKYLGLNLDGRWSFGAHFHKLAPKLLKTAGALSRLMPNLGGPAASCRRLYLGVVRSMALYGAPVWYGALSGDNALVLRRAQRVLAVRVIRGYRTVSAEAALALAGSMPWDLDALVLAAMYKWRGDQRSQGQRPAPREVEAERLRIEEDAVARWRERLVDSTAGRRTTGAIAPTLSEWVRRQHGRLTFRATQVLSDHGCFGAYLAMIGREPTAECRHCHRCDRDTAQHTLASCSAWAGERSVLVSVVGGDLSLATIVARMASSKEAWQAVLTFCEAVISQKEAAEREREADASAPMIRRKRLGRRRRDYLRHLPLPDGSRTTDTGVSPGPATAQRVTPRAVRSRVGGIAPSPPQRPGGLPH</sequence>
<evidence type="ECO:0000256" key="1">
    <source>
        <dbReference type="SAM" id="MobiDB-lite"/>
    </source>
</evidence>
<dbReference type="InterPro" id="IPR043502">
    <property type="entry name" value="DNA/RNA_pol_sf"/>
</dbReference>
<dbReference type="Proteomes" id="UP001549920">
    <property type="component" value="Unassembled WGS sequence"/>
</dbReference>
<reference evidence="3 4" key="1">
    <citation type="submission" date="2024-06" db="EMBL/GenBank/DDBJ databases">
        <title>A chromosome-level genome assembly of beet webworm, Loxostege sticticalis.</title>
        <authorList>
            <person name="Zhang Y."/>
        </authorList>
    </citation>
    <scope>NUCLEOTIDE SEQUENCE [LARGE SCALE GENOMIC DNA]</scope>
    <source>
        <strain evidence="3">AQ026</strain>
        <tissue evidence="3">Whole body</tissue>
    </source>
</reference>
<dbReference type="Pfam" id="PF00078">
    <property type="entry name" value="RVT_1"/>
    <property type="match status" value="2"/>
</dbReference>
<feature type="region of interest" description="Disordered" evidence="1">
    <location>
        <begin position="815"/>
        <end position="868"/>
    </location>
</feature>
<name>A0ABR3GYS1_LOXSC</name>
<feature type="domain" description="Reverse transcriptase" evidence="2">
    <location>
        <begin position="376"/>
        <end position="516"/>
    </location>
</feature>
<dbReference type="EMBL" id="JBEUOH010000031">
    <property type="protein sequence ID" value="KAL0852659.1"/>
    <property type="molecule type" value="Genomic_DNA"/>
</dbReference>
<dbReference type="SUPFAM" id="SSF56672">
    <property type="entry name" value="DNA/RNA polymerases"/>
    <property type="match status" value="1"/>
</dbReference>
<evidence type="ECO:0000259" key="2">
    <source>
        <dbReference type="Pfam" id="PF00078"/>
    </source>
</evidence>
<dbReference type="InterPro" id="IPR000477">
    <property type="entry name" value="RT_dom"/>
</dbReference>
<feature type="domain" description="Reverse transcriptase" evidence="2">
    <location>
        <begin position="226"/>
        <end position="338"/>
    </location>
</feature>
<dbReference type="PANTHER" id="PTHR19446">
    <property type="entry name" value="REVERSE TRANSCRIPTASES"/>
    <property type="match status" value="1"/>
</dbReference>
<organism evidence="3 4">
    <name type="scientific">Loxostege sticticalis</name>
    <name type="common">Beet webworm moth</name>
    <dbReference type="NCBI Taxonomy" id="481309"/>
    <lineage>
        <taxon>Eukaryota</taxon>
        <taxon>Metazoa</taxon>
        <taxon>Ecdysozoa</taxon>
        <taxon>Arthropoda</taxon>
        <taxon>Hexapoda</taxon>
        <taxon>Insecta</taxon>
        <taxon>Pterygota</taxon>
        <taxon>Neoptera</taxon>
        <taxon>Endopterygota</taxon>
        <taxon>Lepidoptera</taxon>
        <taxon>Glossata</taxon>
        <taxon>Ditrysia</taxon>
        <taxon>Pyraloidea</taxon>
        <taxon>Crambidae</taxon>
        <taxon>Pyraustinae</taxon>
        <taxon>Loxostege</taxon>
    </lineage>
</organism>
<proteinExistence type="predicted"/>
<keyword evidence="4" id="KW-1185">Reference proteome</keyword>
<gene>
    <name evidence="3" type="ORF">ABMA27_012498</name>
</gene>
<accession>A0ABR3GYS1</accession>
<protein>
    <recommendedName>
        <fullName evidence="2">Reverse transcriptase domain-containing protein</fullName>
    </recommendedName>
</protein>